<organism evidence="1 2">
    <name type="scientific">Caerostris darwini</name>
    <dbReference type="NCBI Taxonomy" id="1538125"/>
    <lineage>
        <taxon>Eukaryota</taxon>
        <taxon>Metazoa</taxon>
        <taxon>Ecdysozoa</taxon>
        <taxon>Arthropoda</taxon>
        <taxon>Chelicerata</taxon>
        <taxon>Arachnida</taxon>
        <taxon>Araneae</taxon>
        <taxon>Araneomorphae</taxon>
        <taxon>Entelegynae</taxon>
        <taxon>Araneoidea</taxon>
        <taxon>Araneidae</taxon>
        <taxon>Caerostris</taxon>
    </lineage>
</organism>
<reference evidence="1 2" key="1">
    <citation type="submission" date="2021-06" db="EMBL/GenBank/DDBJ databases">
        <title>Caerostris darwini draft genome.</title>
        <authorList>
            <person name="Kono N."/>
            <person name="Arakawa K."/>
        </authorList>
    </citation>
    <scope>NUCLEOTIDE SEQUENCE [LARGE SCALE GENOMIC DNA]</scope>
</reference>
<evidence type="ECO:0000313" key="2">
    <source>
        <dbReference type="Proteomes" id="UP001054837"/>
    </source>
</evidence>
<protein>
    <submittedName>
        <fullName evidence="1">Uncharacterized protein</fullName>
    </submittedName>
</protein>
<proteinExistence type="predicted"/>
<dbReference type="Proteomes" id="UP001054837">
    <property type="component" value="Unassembled WGS sequence"/>
</dbReference>
<dbReference type="AlphaFoldDB" id="A0AAV4PYA5"/>
<keyword evidence="2" id="KW-1185">Reference proteome</keyword>
<name>A0AAV4PYA5_9ARAC</name>
<sequence>MAEILSGTCGHMASRRTSPMLRSSNFYWGRPPFKPRESLISCGRLYTGISVIHRPLQSGFPAADKSGAFSSPLHFQKGPVSRGNENVRKGGVLEVKKGHVSGGNAGIFIK</sequence>
<evidence type="ECO:0000313" key="1">
    <source>
        <dbReference type="EMBL" id="GIY00887.1"/>
    </source>
</evidence>
<dbReference type="EMBL" id="BPLQ01003490">
    <property type="protein sequence ID" value="GIY00887.1"/>
    <property type="molecule type" value="Genomic_DNA"/>
</dbReference>
<gene>
    <name evidence="1" type="ORF">CDAR_620571</name>
</gene>
<comment type="caution">
    <text evidence="1">The sequence shown here is derived from an EMBL/GenBank/DDBJ whole genome shotgun (WGS) entry which is preliminary data.</text>
</comment>
<accession>A0AAV4PYA5</accession>